<evidence type="ECO:0000313" key="3">
    <source>
        <dbReference type="Proteomes" id="UP001438112"/>
    </source>
</evidence>
<reference evidence="2 3" key="1">
    <citation type="submission" date="2024-03" db="EMBL/GenBank/DDBJ databases">
        <title>Inconsistent identification of Apilactobacillus kunkeei-related strains obtained by well-developed overall genome related indices.</title>
        <authorList>
            <person name="Maeno S."/>
            <person name="Endo A."/>
        </authorList>
    </citation>
    <scope>NUCLEOTIDE SEQUENCE [LARGE SCALE GENOMIC DNA]</scope>
    <source>
        <strain evidence="2 3">20H-10</strain>
    </source>
</reference>
<dbReference type="Pfam" id="PF13302">
    <property type="entry name" value="Acetyltransf_3"/>
    <property type="match status" value="1"/>
</dbReference>
<dbReference type="Proteomes" id="UP001438112">
    <property type="component" value="Unassembled WGS sequence"/>
</dbReference>
<name>A0ABP9ZHP9_9LACO</name>
<comment type="caution">
    <text evidence="2">The sequence shown here is derived from an EMBL/GenBank/DDBJ whole genome shotgun (WGS) entry which is preliminary data.</text>
</comment>
<protein>
    <submittedName>
        <fullName evidence="2">GNAT family protein</fullName>
    </submittedName>
</protein>
<feature type="domain" description="N-acetyltransferase" evidence="1">
    <location>
        <begin position="28"/>
        <end position="180"/>
    </location>
</feature>
<evidence type="ECO:0000313" key="2">
    <source>
        <dbReference type="EMBL" id="GAA6114327.1"/>
    </source>
</evidence>
<keyword evidence="3" id="KW-1185">Reference proteome</keyword>
<gene>
    <name evidence="2" type="ORF">AP20H10_06900</name>
</gene>
<dbReference type="PANTHER" id="PTHR43441">
    <property type="entry name" value="RIBOSOMAL-PROTEIN-SERINE ACETYLTRANSFERASE"/>
    <property type="match status" value="1"/>
</dbReference>
<organism evidence="2 3">
    <name type="scientific">Apilactobacillus apinorum</name>
    <dbReference type="NCBI Taxonomy" id="1218495"/>
    <lineage>
        <taxon>Bacteria</taxon>
        <taxon>Bacillati</taxon>
        <taxon>Bacillota</taxon>
        <taxon>Bacilli</taxon>
        <taxon>Lactobacillales</taxon>
        <taxon>Lactobacillaceae</taxon>
        <taxon>Apilactobacillus</taxon>
    </lineage>
</organism>
<dbReference type="RefSeq" id="WP_353317797.1">
    <property type="nucleotide sequence ID" value="NZ_BAABVV010000033.1"/>
</dbReference>
<dbReference type="InterPro" id="IPR016181">
    <property type="entry name" value="Acyl_CoA_acyltransferase"/>
</dbReference>
<dbReference type="InterPro" id="IPR051908">
    <property type="entry name" value="Ribosomal_N-acetyltransferase"/>
</dbReference>
<dbReference type="EMBL" id="BAABVV010000033">
    <property type="protein sequence ID" value="GAA6114327.1"/>
    <property type="molecule type" value="Genomic_DNA"/>
</dbReference>
<dbReference type="PANTHER" id="PTHR43441:SF11">
    <property type="entry name" value="RIBOSOMAL-PROTEIN-SERINE ACETYLTRANSFERASE"/>
    <property type="match status" value="1"/>
</dbReference>
<sequence length="186" mass="21691">MKTILEFKHQEDDVMISLVDMAMAQSIFKLVQDNRDMLSEWLPWAKSMKTIEDERAFIEFAQLEYEKKNLMACVIVVNGMIAGMIDLHNIDLKNLVAEIGYWLSTDFQHRGLMHVCVDKLCRYSFNQMGLKEIKLLARPGNQASRNVAKRCHFVLKAEIPVVRKIGDYDHDFVIYSRKSDLKADYR</sequence>
<dbReference type="InterPro" id="IPR000182">
    <property type="entry name" value="GNAT_dom"/>
</dbReference>
<dbReference type="Gene3D" id="3.40.630.30">
    <property type="match status" value="1"/>
</dbReference>
<dbReference type="SUPFAM" id="SSF55729">
    <property type="entry name" value="Acyl-CoA N-acyltransferases (Nat)"/>
    <property type="match status" value="1"/>
</dbReference>
<evidence type="ECO:0000259" key="1">
    <source>
        <dbReference type="PROSITE" id="PS51186"/>
    </source>
</evidence>
<dbReference type="PROSITE" id="PS51186">
    <property type="entry name" value="GNAT"/>
    <property type="match status" value="1"/>
</dbReference>
<accession>A0ABP9ZHP9</accession>
<proteinExistence type="predicted"/>